<dbReference type="InterPro" id="IPR035906">
    <property type="entry name" value="MetI-like_sf"/>
</dbReference>
<feature type="transmembrane region" description="Helical" evidence="7">
    <location>
        <begin position="179"/>
        <end position="198"/>
    </location>
</feature>
<keyword evidence="4 7" id="KW-0812">Transmembrane</keyword>
<sequence length="267" mass="29045">MNEYAIRKRKEKIKFGTVSVLSLCAFFGIWYLCTAVLHLKPDYVLPSPVQVVEAFFEKLTQTAPDGATLGGHILASLQVALTGYLLGAVIGIPLGIAMAWFRKVDMFVTPLFDLIRPVPTIAWIPLMILWFGIGLGAKAAIIFVSAFVPCVINAYAGIKQTKPVHLWVAQTFGASRREMLFTVAIPTALPLIFTGLRISLGTAWMTLCAAEMLASNRGLGYMIQLNRTLARADLIVVAMLTIGVIGTVFTVGLDALEKKFVKGGRRG</sequence>
<keyword evidence="5 7" id="KW-1133">Transmembrane helix</keyword>
<feature type="domain" description="ABC transmembrane type-1" evidence="8">
    <location>
        <begin position="73"/>
        <end position="257"/>
    </location>
</feature>
<organism evidence="9 10">
    <name type="scientific">Subdoligranulum variabile</name>
    <dbReference type="NCBI Taxonomy" id="214851"/>
    <lineage>
        <taxon>Bacteria</taxon>
        <taxon>Bacillati</taxon>
        <taxon>Bacillota</taxon>
        <taxon>Clostridia</taxon>
        <taxon>Eubacteriales</taxon>
        <taxon>Oscillospiraceae</taxon>
        <taxon>Subdoligranulum</taxon>
    </lineage>
</organism>
<evidence type="ECO:0000256" key="7">
    <source>
        <dbReference type="RuleBase" id="RU363032"/>
    </source>
</evidence>
<accession>A0A921IJY6</accession>
<dbReference type="PANTHER" id="PTHR30151:SF0">
    <property type="entry name" value="ABC TRANSPORTER PERMEASE PROTEIN MJ0413-RELATED"/>
    <property type="match status" value="1"/>
</dbReference>
<dbReference type="AlphaFoldDB" id="A0A921IJY6"/>
<keyword evidence="3" id="KW-1003">Cell membrane</keyword>
<evidence type="ECO:0000256" key="2">
    <source>
        <dbReference type="ARBA" id="ARBA00022448"/>
    </source>
</evidence>
<evidence type="ECO:0000256" key="4">
    <source>
        <dbReference type="ARBA" id="ARBA00022692"/>
    </source>
</evidence>
<evidence type="ECO:0000313" key="9">
    <source>
        <dbReference type="EMBL" id="HJG27450.1"/>
    </source>
</evidence>
<proteinExistence type="inferred from homology"/>
<dbReference type="Proteomes" id="UP000782880">
    <property type="component" value="Unassembled WGS sequence"/>
</dbReference>
<comment type="subcellular location">
    <subcellularLocation>
        <location evidence="1 7">Cell membrane</location>
        <topology evidence="1 7">Multi-pass membrane protein</topology>
    </subcellularLocation>
</comment>
<feature type="transmembrane region" description="Helical" evidence="7">
    <location>
        <begin position="139"/>
        <end position="158"/>
    </location>
</feature>
<dbReference type="EMBL" id="DYVE01000061">
    <property type="protein sequence ID" value="HJG27450.1"/>
    <property type="molecule type" value="Genomic_DNA"/>
</dbReference>
<feature type="transmembrane region" description="Helical" evidence="7">
    <location>
        <begin position="114"/>
        <end position="133"/>
    </location>
</feature>
<evidence type="ECO:0000256" key="1">
    <source>
        <dbReference type="ARBA" id="ARBA00004651"/>
    </source>
</evidence>
<dbReference type="FunFam" id="1.10.3720.10:FF:000003">
    <property type="entry name" value="Aliphatic sulfonate ABC transporter permease"/>
    <property type="match status" value="1"/>
</dbReference>
<reference evidence="9" key="2">
    <citation type="submission" date="2021-09" db="EMBL/GenBank/DDBJ databases">
        <authorList>
            <person name="Gilroy R."/>
        </authorList>
    </citation>
    <scope>NUCLEOTIDE SEQUENCE</scope>
    <source>
        <strain evidence="9">ChiBcec21-2208</strain>
    </source>
</reference>
<dbReference type="SUPFAM" id="SSF161098">
    <property type="entry name" value="MetI-like"/>
    <property type="match status" value="1"/>
</dbReference>
<feature type="transmembrane region" description="Helical" evidence="7">
    <location>
        <begin position="81"/>
        <end position="102"/>
    </location>
</feature>
<dbReference type="GO" id="GO:0005886">
    <property type="term" value="C:plasma membrane"/>
    <property type="evidence" value="ECO:0007669"/>
    <property type="project" value="UniProtKB-SubCell"/>
</dbReference>
<comment type="caution">
    <text evidence="9">The sequence shown here is derived from an EMBL/GenBank/DDBJ whole genome shotgun (WGS) entry which is preliminary data.</text>
</comment>
<feature type="transmembrane region" description="Helical" evidence="7">
    <location>
        <begin position="234"/>
        <end position="256"/>
    </location>
</feature>
<dbReference type="PROSITE" id="PS50928">
    <property type="entry name" value="ABC_TM1"/>
    <property type="match status" value="1"/>
</dbReference>
<dbReference type="Gene3D" id="1.10.3720.10">
    <property type="entry name" value="MetI-like"/>
    <property type="match status" value="1"/>
</dbReference>
<dbReference type="PANTHER" id="PTHR30151">
    <property type="entry name" value="ALKANE SULFONATE ABC TRANSPORTER-RELATED, MEMBRANE SUBUNIT"/>
    <property type="match status" value="1"/>
</dbReference>
<keyword evidence="2 7" id="KW-0813">Transport</keyword>
<keyword evidence="6 7" id="KW-0472">Membrane</keyword>
<gene>
    <name evidence="9" type="ORF">K8V20_02220</name>
</gene>
<feature type="transmembrane region" description="Helical" evidence="7">
    <location>
        <begin position="20"/>
        <end position="39"/>
    </location>
</feature>
<dbReference type="CDD" id="cd06261">
    <property type="entry name" value="TM_PBP2"/>
    <property type="match status" value="1"/>
</dbReference>
<evidence type="ECO:0000256" key="6">
    <source>
        <dbReference type="ARBA" id="ARBA00023136"/>
    </source>
</evidence>
<evidence type="ECO:0000313" key="10">
    <source>
        <dbReference type="Proteomes" id="UP000782880"/>
    </source>
</evidence>
<dbReference type="Pfam" id="PF00528">
    <property type="entry name" value="BPD_transp_1"/>
    <property type="match status" value="1"/>
</dbReference>
<dbReference type="RefSeq" id="WP_317320370.1">
    <property type="nucleotide sequence ID" value="NZ_CAUWBO010000005.1"/>
</dbReference>
<evidence type="ECO:0000259" key="8">
    <source>
        <dbReference type="PROSITE" id="PS50928"/>
    </source>
</evidence>
<reference evidence="9" key="1">
    <citation type="journal article" date="2021" name="PeerJ">
        <title>Extensive microbial diversity within the chicken gut microbiome revealed by metagenomics and culture.</title>
        <authorList>
            <person name="Gilroy R."/>
            <person name="Ravi A."/>
            <person name="Getino M."/>
            <person name="Pursley I."/>
            <person name="Horton D.L."/>
            <person name="Alikhan N.F."/>
            <person name="Baker D."/>
            <person name="Gharbi K."/>
            <person name="Hall N."/>
            <person name="Watson M."/>
            <person name="Adriaenssens E.M."/>
            <person name="Foster-Nyarko E."/>
            <person name="Jarju S."/>
            <person name="Secka A."/>
            <person name="Antonio M."/>
            <person name="Oren A."/>
            <person name="Chaudhuri R.R."/>
            <person name="La Ragione R."/>
            <person name="Hildebrand F."/>
            <person name="Pallen M.J."/>
        </authorList>
    </citation>
    <scope>NUCLEOTIDE SEQUENCE</scope>
    <source>
        <strain evidence="9">ChiBcec21-2208</strain>
    </source>
</reference>
<comment type="similarity">
    <text evidence="7">Belongs to the binding-protein-dependent transport system permease family.</text>
</comment>
<protein>
    <submittedName>
        <fullName evidence="9">ABC transporter permease</fullName>
    </submittedName>
</protein>
<evidence type="ECO:0000256" key="5">
    <source>
        <dbReference type="ARBA" id="ARBA00022989"/>
    </source>
</evidence>
<name>A0A921IJY6_9FIRM</name>
<dbReference type="InterPro" id="IPR000515">
    <property type="entry name" value="MetI-like"/>
</dbReference>
<dbReference type="GO" id="GO:0042918">
    <property type="term" value="P:alkanesulfonate transmembrane transport"/>
    <property type="evidence" value="ECO:0007669"/>
    <property type="project" value="UniProtKB-ARBA"/>
</dbReference>
<evidence type="ECO:0000256" key="3">
    <source>
        <dbReference type="ARBA" id="ARBA00022475"/>
    </source>
</evidence>